<dbReference type="Gene3D" id="1.10.260.40">
    <property type="entry name" value="lambda repressor-like DNA-binding domains"/>
    <property type="match status" value="1"/>
</dbReference>
<reference evidence="3 4" key="2">
    <citation type="submission" date="2018-03" db="EMBL/GenBank/DDBJ databases">
        <title>The ancient ancestry and fast evolution of plastids.</title>
        <authorList>
            <person name="Moore K.R."/>
            <person name="Magnabosco C."/>
            <person name="Momper L."/>
            <person name="Gold D.A."/>
            <person name="Bosak T."/>
            <person name="Fournier G.P."/>
        </authorList>
    </citation>
    <scope>NUCLEOTIDE SEQUENCE [LARGE SCALE GENOMIC DNA]</scope>
    <source>
        <strain evidence="3 4">ULC18</strain>
    </source>
</reference>
<organism evidence="3 4">
    <name type="scientific">Stenomitos frigidus ULC18</name>
    <dbReference type="NCBI Taxonomy" id="2107698"/>
    <lineage>
        <taxon>Bacteria</taxon>
        <taxon>Bacillati</taxon>
        <taxon>Cyanobacteriota</taxon>
        <taxon>Cyanophyceae</taxon>
        <taxon>Leptolyngbyales</taxon>
        <taxon>Leptolyngbyaceae</taxon>
        <taxon>Stenomitos</taxon>
    </lineage>
</organism>
<name>A0A2T1E6A7_9CYAN</name>
<dbReference type="SMART" id="SM00530">
    <property type="entry name" value="HTH_XRE"/>
    <property type="match status" value="1"/>
</dbReference>
<dbReference type="EMBL" id="PVWK01000081">
    <property type="protein sequence ID" value="PSB28279.1"/>
    <property type="molecule type" value="Genomic_DNA"/>
</dbReference>
<proteinExistence type="predicted"/>
<reference evidence="4" key="1">
    <citation type="submission" date="2018-02" db="EMBL/GenBank/DDBJ databases">
        <authorList>
            <person name="Moore K."/>
            <person name="Momper L."/>
        </authorList>
    </citation>
    <scope>NUCLEOTIDE SEQUENCE [LARGE SCALE GENOMIC DNA]</scope>
    <source>
        <strain evidence="4">ULC18</strain>
    </source>
</reference>
<comment type="caution">
    <text evidence="3">The sequence shown here is derived from an EMBL/GenBank/DDBJ whole genome shotgun (WGS) entry which is preliminary data.</text>
</comment>
<feature type="region of interest" description="Disordered" evidence="1">
    <location>
        <begin position="77"/>
        <end position="101"/>
    </location>
</feature>
<dbReference type="Pfam" id="PF13443">
    <property type="entry name" value="HTH_26"/>
    <property type="match status" value="1"/>
</dbReference>
<feature type="domain" description="HTH cro/C1-type" evidence="2">
    <location>
        <begin position="22"/>
        <end position="65"/>
    </location>
</feature>
<evidence type="ECO:0000313" key="3">
    <source>
        <dbReference type="EMBL" id="PSB28279.1"/>
    </source>
</evidence>
<dbReference type="PROSITE" id="PS50943">
    <property type="entry name" value="HTH_CROC1"/>
    <property type="match status" value="1"/>
</dbReference>
<evidence type="ECO:0000313" key="4">
    <source>
        <dbReference type="Proteomes" id="UP000239576"/>
    </source>
</evidence>
<dbReference type="OrthoDB" id="582213at2"/>
<dbReference type="SUPFAM" id="SSF47413">
    <property type="entry name" value="lambda repressor-like DNA-binding domains"/>
    <property type="match status" value="1"/>
</dbReference>
<dbReference type="GO" id="GO:0000774">
    <property type="term" value="F:adenyl-nucleotide exchange factor activity"/>
    <property type="evidence" value="ECO:0007669"/>
    <property type="project" value="InterPro"/>
</dbReference>
<accession>A0A2T1E6A7</accession>
<evidence type="ECO:0000256" key="1">
    <source>
        <dbReference type="SAM" id="MobiDB-lite"/>
    </source>
</evidence>
<dbReference type="GO" id="GO:0003677">
    <property type="term" value="F:DNA binding"/>
    <property type="evidence" value="ECO:0007669"/>
    <property type="project" value="InterPro"/>
</dbReference>
<keyword evidence="4" id="KW-1185">Reference proteome</keyword>
<dbReference type="GO" id="GO:0006457">
    <property type="term" value="P:protein folding"/>
    <property type="evidence" value="ECO:0007669"/>
    <property type="project" value="InterPro"/>
</dbReference>
<dbReference type="InterPro" id="IPR001387">
    <property type="entry name" value="Cro/C1-type_HTH"/>
</dbReference>
<dbReference type="Proteomes" id="UP000239576">
    <property type="component" value="Unassembled WGS sequence"/>
</dbReference>
<dbReference type="InterPro" id="IPR000740">
    <property type="entry name" value="GrpE"/>
</dbReference>
<sequence length="241" mass="27222">MSQDFTHRLRELMQAVGFLSFRALSRATGISEQQIRHLRRGETANLRVDTLLRLSQTLQVSVMELLALSAQESALSAQESGGEPKSSELKTQNSKLKTQNLELKTQNSATLQELSDLRQEYDRLQQQLVQQRQTLWQEFQQASIQTLESLLLQLPTAAYAAQQNPQAPAVKLLPLLRPLDRLLEDWGIEAIAPVGAEIPYDLQYHQLMTGTAQIGEPVKVRYTGYRQGDRLLYRAKVSPIA</sequence>
<feature type="compositionally biased region" description="Polar residues" evidence="1">
    <location>
        <begin position="89"/>
        <end position="101"/>
    </location>
</feature>
<dbReference type="CDD" id="cd00093">
    <property type="entry name" value="HTH_XRE"/>
    <property type="match status" value="1"/>
</dbReference>
<dbReference type="AlphaFoldDB" id="A0A2T1E6A7"/>
<dbReference type="Pfam" id="PF01025">
    <property type="entry name" value="GrpE"/>
    <property type="match status" value="1"/>
</dbReference>
<dbReference type="InterPro" id="IPR010982">
    <property type="entry name" value="Lambda_DNA-bd_dom_sf"/>
</dbReference>
<dbReference type="GO" id="GO:0042803">
    <property type="term" value="F:protein homodimerization activity"/>
    <property type="evidence" value="ECO:0007669"/>
    <property type="project" value="InterPro"/>
</dbReference>
<dbReference type="GO" id="GO:0051087">
    <property type="term" value="F:protein-folding chaperone binding"/>
    <property type="evidence" value="ECO:0007669"/>
    <property type="project" value="InterPro"/>
</dbReference>
<evidence type="ECO:0000259" key="2">
    <source>
        <dbReference type="PROSITE" id="PS50943"/>
    </source>
</evidence>
<gene>
    <name evidence="3" type="primary">grpE</name>
    <name evidence="3" type="ORF">C7B82_13845</name>
</gene>
<dbReference type="RefSeq" id="WP_106256879.1">
    <property type="nucleotide sequence ID" value="NZ_CAWNSW010000004.1"/>
</dbReference>
<protein>
    <submittedName>
        <fullName evidence="3">Nucleotide exchange factor GrpE</fullName>
    </submittedName>
</protein>